<feature type="compositionally biased region" description="Polar residues" evidence="1">
    <location>
        <begin position="539"/>
        <end position="561"/>
    </location>
</feature>
<gene>
    <name evidence="2" type="ORF">CROQUDRAFT_724479</name>
</gene>
<feature type="compositionally biased region" description="Polar residues" evidence="1">
    <location>
        <begin position="447"/>
        <end position="465"/>
    </location>
</feature>
<dbReference type="OrthoDB" id="2507737at2759"/>
<dbReference type="AlphaFoldDB" id="A0A9P6NBJ3"/>
<feature type="region of interest" description="Disordered" evidence="1">
    <location>
        <begin position="192"/>
        <end position="220"/>
    </location>
</feature>
<feature type="compositionally biased region" description="Low complexity" evidence="1">
    <location>
        <begin position="53"/>
        <end position="67"/>
    </location>
</feature>
<dbReference type="EMBL" id="MU167315">
    <property type="protein sequence ID" value="KAG0143595.1"/>
    <property type="molecule type" value="Genomic_DNA"/>
</dbReference>
<name>A0A9P6NBJ3_9BASI</name>
<feature type="region of interest" description="Disordered" evidence="1">
    <location>
        <begin position="523"/>
        <end position="607"/>
    </location>
</feature>
<feature type="compositionally biased region" description="Low complexity" evidence="1">
    <location>
        <begin position="193"/>
        <end position="208"/>
    </location>
</feature>
<feature type="region of interest" description="Disordered" evidence="1">
    <location>
        <begin position="123"/>
        <end position="173"/>
    </location>
</feature>
<sequence length="637" mass="71217">MNPINSTSHQNINSTLNSKRTSSLISTFSLSIISRTKRNQTNTLNLEHQQNTPSQSSSSYSPLTPRSGLLGEHTPPIQPSSLTNNTLHKPIPIQDEIERIESILPSHHHNHIFLNPFPTTIFSNHHGHHKQRNQHDQLQSPIDLPSESSLSNSSHVTPSSSNSKSIKSIKSNKSDLDHKLLSSNKFKFKKTMMKSSPNSLKNSSSNLNQDHASLCDDARSSKSCPNHQSPKFTLNHQLLWDSELCQFPTTKAALEGVIKYRGILSKHTISPQTSFWNLKSTKVWKNVFCCITAIYPHNHPELNTTTTLYNLHVFSNVIPNQSELEISRLRLGSESIVCVLEDNMAGESLVLKITGYQIDSDHKEVLSSWMFAMEGVAHLKSWMRTFKEIVNELKSAPPPVPILPPQHTLQPHSLQSSSFNISSSNSNRAQSKQTNINPKLGDRDLISTRSLNRGNRFKSTTSLSTLPEPDREINDELNALALKEAFVKSLKNNTKERDHYRNTQFDSNLHSSKNEIINKRLSSLPCPPRHRPLPPTIINPPNSIGSKPIEETNSIKSNSPEKLSDDSKSLNHHYRRMTNSSTLSSNTNTTTTTTISNRRPSDTNTTSTCSIISRLPIPRQSAPAPTVALPPLPIETE</sequence>
<feature type="compositionally biased region" description="Polar residues" evidence="1">
    <location>
        <begin position="42"/>
        <end position="52"/>
    </location>
</feature>
<feature type="compositionally biased region" description="Low complexity" evidence="1">
    <location>
        <begin position="413"/>
        <end position="427"/>
    </location>
</feature>
<dbReference type="Proteomes" id="UP000886653">
    <property type="component" value="Unassembled WGS sequence"/>
</dbReference>
<feature type="region of interest" description="Disordered" evidence="1">
    <location>
        <begin position="42"/>
        <end position="87"/>
    </location>
</feature>
<feature type="compositionally biased region" description="Low complexity" evidence="1">
    <location>
        <begin position="578"/>
        <end position="597"/>
    </location>
</feature>
<proteinExistence type="predicted"/>
<accession>A0A9P6NBJ3</accession>
<evidence type="ECO:0000256" key="1">
    <source>
        <dbReference type="SAM" id="MobiDB-lite"/>
    </source>
</evidence>
<feature type="region of interest" description="Disordered" evidence="1">
    <location>
        <begin position="400"/>
        <end position="469"/>
    </location>
</feature>
<evidence type="ECO:0000313" key="2">
    <source>
        <dbReference type="EMBL" id="KAG0143595.1"/>
    </source>
</evidence>
<organism evidence="2 3">
    <name type="scientific">Cronartium quercuum f. sp. fusiforme G11</name>
    <dbReference type="NCBI Taxonomy" id="708437"/>
    <lineage>
        <taxon>Eukaryota</taxon>
        <taxon>Fungi</taxon>
        <taxon>Dikarya</taxon>
        <taxon>Basidiomycota</taxon>
        <taxon>Pucciniomycotina</taxon>
        <taxon>Pucciniomycetes</taxon>
        <taxon>Pucciniales</taxon>
        <taxon>Coleosporiaceae</taxon>
        <taxon>Cronartium</taxon>
    </lineage>
</organism>
<feature type="compositionally biased region" description="Low complexity" evidence="1">
    <location>
        <begin position="146"/>
        <end position="171"/>
    </location>
</feature>
<protein>
    <recommendedName>
        <fullName evidence="4">PH domain-containing protein</fullName>
    </recommendedName>
</protein>
<feature type="compositionally biased region" description="Polar residues" evidence="1">
    <location>
        <begin position="428"/>
        <end position="437"/>
    </location>
</feature>
<evidence type="ECO:0000313" key="3">
    <source>
        <dbReference type="Proteomes" id="UP000886653"/>
    </source>
</evidence>
<evidence type="ECO:0008006" key="4">
    <source>
        <dbReference type="Google" id="ProtNLM"/>
    </source>
</evidence>
<comment type="caution">
    <text evidence="2">The sequence shown here is derived from an EMBL/GenBank/DDBJ whole genome shotgun (WGS) entry which is preliminary data.</text>
</comment>
<keyword evidence="3" id="KW-1185">Reference proteome</keyword>
<reference evidence="2" key="1">
    <citation type="submission" date="2013-11" db="EMBL/GenBank/DDBJ databases">
        <title>Genome sequence of the fusiform rust pathogen reveals effectors for host alternation and coevolution with pine.</title>
        <authorList>
            <consortium name="DOE Joint Genome Institute"/>
            <person name="Smith K."/>
            <person name="Pendleton A."/>
            <person name="Kubisiak T."/>
            <person name="Anderson C."/>
            <person name="Salamov A."/>
            <person name="Aerts A."/>
            <person name="Riley R."/>
            <person name="Clum A."/>
            <person name="Lindquist E."/>
            <person name="Ence D."/>
            <person name="Campbell M."/>
            <person name="Kronenberg Z."/>
            <person name="Feau N."/>
            <person name="Dhillon B."/>
            <person name="Hamelin R."/>
            <person name="Burleigh J."/>
            <person name="Smith J."/>
            <person name="Yandell M."/>
            <person name="Nelson C."/>
            <person name="Grigoriev I."/>
            <person name="Davis J."/>
        </authorList>
    </citation>
    <scope>NUCLEOTIDE SEQUENCE</scope>
    <source>
        <strain evidence="2">G11</strain>
    </source>
</reference>